<comment type="caution">
    <text evidence="1">The sequence shown here is derived from an EMBL/GenBank/DDBJ whole genome shotgun (WGS) entry which is preliminary data.</text>
</comment>
<gene>
    <name evidence="1" type="ORF">KC678_03620</name>
</gene>
<evidence type="ECO:0000313" key="2">
    <source>
        <dbReference type="Proteomes" id="UP000775877"/>
    </source>
</evidence>
<dbReference type="Proteomes" id="UP000775877">
    <property type="component" value="Unassembled WGS sequence"/>
</dbReference>
<name>A0A955RGJ7_9BACT</name>
<protein>
    <submittedName>
        <fullName evidence="1">Uncharacterized protein</fullName>
    </submittedName>
</protein>
<reference evidence="1" key="2">
    <citation type="journal article" date="2021" name="Microbiome">
        <title>Successional dynamics and alternative stable states in a saline activated sludge microbial community over 9 years.</title>
        <authorList>
            <person name="Wang Y."/>
            <person name="Ye J."/>
            <person name="Ju F."/>
            <person name="Liu L."/>
            <person name="Boyd J.A."/>
            <person name="Deng Y."/>
            <person name="Parks D.H."/>
            <person name="Jiang X."/>
            <person name="Yin X."/>
            <person name="Woodcroft B.J."/>
            <person name="Tyson G.W."/>
            <person name="Hugenholtz P."/>
            <person name="Polz M.F."/>
            <person name="Zhang T."/>
        </authorList>
    </citation>
    <scope>NUCLEOTIDE SEQUENCE</scope>
    <source>
        <strain evidence="1">HKST-UBA13</strain>
    </source>
</reference>
<reference evidence="1" key="1">
    <citation type="submission" date="2020-04" db="EMBL/GenBank/DDBJ databases">
        <authorList>
            <person name="Zhang T."/>
        </authorList>
    </citation>
    <scope>NUCLEOTIDE SEQUENCE</scope>
    <source>
        <strain evidence="1">HKST-UBA13</strain>
    </source>
</reference>
<sequence>EAPYEIYVLAQDLGVRRYLSGGPNTLERQTYINLLDSDFTAMQKATALDVTTNYMAVGDSINKRVLLFQVQDNEQKNLLFTKQYIYEGSDSEIFTDIKEIKIVDGYGYVLDGNRIIRLAI</sequence>
<accession>A0A955RGJ7</accession>
<dbReference type="EMBL" id="JAGQLJ010000078">
    <property type="protein sequence ID" value="MCA9381328.1"/>
    <property type="molecule type" value="Genomic_DNA"/>
</dbReference>
<feature type="non-terminal residue" evidence="1">
    <location>
        <position position="1"/>
    </location>
</feature>
<dbReference type="AlphaFoldDB" id="A0A955RGJ7"/>
<organism evidence="1 2">
    <name type="scientific">Candidatus Dojkabacteria bacterium</name>
    <dbReference type="NCBI Taxonomy" id="2099670"/>
    <lineage>
        <taxon>Bacteria</taxon>
        <taxon>Candidatus Dojkabacteria</taxon>
    </lineage>
</organism>
<proteinExistence type="predicted"/>
<evidence type="ECO:0000313" key="1">
    <source>
        <dbReference type="EMBL" id="MCA9381328.1"/>
    </source>
</evidence>